<keyword evidence="2" id="KW-1185">Reference proteome</keyword>
<comment type="caution">
    <text evidence="1">The sequence shown here is derived from an EMBL/GenBank/DDBJ whole genome shotgun (WGS) entry which is preliminary data.</text>
</comment>
<organism evidence="1 2">
    <name type="scientific">Ktedonobacter racemifer DSM 44963</name>
    <dbReference type="NCBI Taxonomy" id="485913"/>
    <lineage>
        <taxon>Bacteria</taxon>
        <taxon>Bacillati</taxon>
        <taxon>Chloroflexota</taxon>
        <taxon>Ktedonobacteria</taxon>
        <taxon>Ktedonobacterales</taxon>
        <taxon>Ktedonobacteraceae</taxon>
        <taxon>Ktedonobacter</taxon>
    </lineage>
</organism>
<dbReference type="AlphaFoldDB" id="D6TDF5"/>
<evidence type="ECO:0000313" key="2">
    <source>
        <dbReference type="Proteomes" id="UP000004508"/>
    </source>
</evidence>
<name>D6TDF5_KTERA</name>
<protein>
    <submittedName>
        <fullName evidence="1">Uncharacterized protein</fullName>
    </submittedName>
</protein>
<sequence length="50" mass="5871">MALKTYKFPLYRATRFAPNHDKWGTSSGVFFLKDTDNCFSDERHNSSLIR</sequence>
<dbReference type="InParanoid" id="D6TDF5"/>
<evidence type="ECO:0000313" key="1">
    <source>
        <dbReference type="EMBL" id="EFH88300.1"/>
    </source>
</evidence>
<reference evidence="1 2" key="1">
    <citation type="journal article" date="2011" name="Stand. Genomic Sci.">
        <title>Non-contiguous finished genome sequence and contextual data of the filamentous soil bacterium Ktedonobacter racemifer type strain (SOSP1-21).</title>
        <authorList>
            <person name="Chang Y.J."/>
            <person name="Land M."/>
            <person name="Hauser L."/>
            <person name="Chertkov O."/>
            <person name="Del Rio T.G."/>
            <person name="Nolan M."/>
            <person name="Copeland A."/>
            <person name="Tice H."/>
            <person name="Cheng J.F."/>
            <person name="Lucas S."/>
            <person name="Han C."/>
            <person name="Goodwin L."/>
            <person name="Pitluck S."/>
            <person name="Ivanova N."/>
            <person name="Ovchinikova G."/>
            <person name="Pati A."/>
            <person name="Chen A."/>
            <person name="Palaniappan K."/>
            <person name="Mavromatis K."/>
            <person name="Liolios K."/>
            <person name="Brettin T."/>
            <person name="Fiebig A."/>
            <person name="Rohde M."/>
            <person name="Abt B."/>
            <person name="Goker M."/>
            <person name="Detter J.C."/>
            <person name="Woyke T."/>
            <person name="Bristow J."/>
            <person name="Eisen J.A."/>
            <person name="Markowitz V."/>
            <person name="Hugenholtz P."/>
            <person name="Kyrpides N.C."/>
            <person name="Klenk H.P."/>
            <person name="Lapidus A."/>
        </authorList>
    </citation>
    <scope>NUCLEOTIDE SEQUENCE [LARGE SCALE GENOMIC DNA]</scope>
    <source>
        <strain evidence="2">DSM 44963</strain>
    </source>
</reference>
<gene>
    <name evidence="1" type="ORF">Krac_9727</name>
</gene>
<dbReference type="Proteomes" id="UP000004508">
    <property type="component" value="Unassembled WGS sequence"/>
</dbReference>
<accession>D6TDF5</accession>
<proteinExistence type="predicted"/>
<dbReference type="EMBL" id="ADVG01000001">
    <property type="protein sequence ID" value="EFH88300.1"/>
    <property type="molecule type" value="Genomic_DNA"/>
</dbReference>